<evidence type="ECO:0000313" key="4">
    <source>
        <dbReference type="Proteomes" id="UP000295537"/>
    </source>
</evidence>
<dbReference type="InterPro" id="IPR050879">
    <property type="entry name" value="Acyltransferase_3"/>
</dbReference>
<feature type="transmembrane region" description="Helical" evidence="1">
    <location>
        <begin position="295"/>
        <end position="313"/>
    </location>
</feature>
<dbReference type="GO" id="GO:0016747">
    <property type="term" value="F:acyltransferase activity, transferring groups other than amino-acyl groups"/>
    <property type="evidence" value="ECO:0007669"/>
    <property type="project" value="InterPro"/>
</dbReference>
<feature type="transmembrane region" description="Helical" evidence="1">
    <location>
        <begin position="206"/>
        <end position="228"/>
    </location>
</feature>
<accession>A0A4R2N975</accession>
<sequence length="322" mass="37517">MALTIMVYHFLIFQGLKPDVSGIIEKFAIYGVSIFYILSGLTLCLIYNQKDFSLFSSWLVFLKKRAFRILPLFALVTLIVFYMNGDFSYQVWITLILNITGLFSILNYDGYLVTGGWSIGNELFFYILFPFFILLSSKSIRLFGAVLAILLFIYSYFAYFIIFDNLSLSQNWSYYIHPLNQIFLFASGVFAGFFCKSRSENRNHMFLYIGIMILWVYYPVSGDFSAIISGEHRLLLTILSILTVLVFFQFPLPLPRFIHRLFHTLGEISYGVYLLHPIVYQLLNRLNVFTLNELFYISILGTLGVSYLSYHTLERYFIKLAK</sequence>
<feature type="domain" description="Acyltransferase 3" evidence="2">
    <location>
        <begin position="3"/>
        <end position="310"/>
    </location>
</feature>
<organism evidence="3 4">
    <name type="scientific">Nicoletella semolina</name>
    <dbReference type="NCBI Taxonomy" id="271160"/>
    <lineage>
        <taxon>Bacteria</taxon>
        <taxon>Pseudomonadati</taxon>
        <taxon>Pseudomonadota</taxon>
        <taxon>Gammaproteobacteria</taxon>
        <taxon>Pasteurellales</taxon>
        <taxon>Pasteurellaceae</taxon>
        <taxon>Nicoletella</taxon>
    </lineage>
</organism>
<protein>
    <submittedName>
        <fullName evidence="3">Peptidoglycan/LPS O-acetylase OafA/YrhL</fullName>
    </submittedName>
</protein>
<keyword evidence="1" id="KW-1133">Transmembrane helix</keyword>
<feature type="transmembrane region" description="Helical" evidence="1">
    <location>
        <begin position="234"/>
        <end position="252"/>
    </location>
</feature>
<feature type="transmembrane region" description="Helical" evidence="1">
    <location>
        <begin position="27"/>
        <end position="48"/>
    </location>
</feature>
<comment type="caution">
    <text evidence="3">The sequence shown here is derived from an EMBL/GenBank/DDBJ whole genome shotgun (WGS) entry which is preliminary data.</text>
</comment>
<dbReference type="EMBL" id="SLXJ01000005">
    <property type="protein sequence ID" value="TCP17542.1"/>
    <property type="molecule type" value="Genomic_DNA"/>
</dbReference>
<feature type="transmembrane region" description="Helical" evidence="1">
    <location>
        <begin position="91"/>
        <end position="108"/>
    </location>
</feature>
<reference evidence="3 4" key="1">
    <citation type="submission" date="2019-03" db="EMBL/GenBank/DDBJ databases">
        <title>Genomic Encyclopedia of Type Strains, Phase IV (KMG-IV): sequencing the most valuable type-strain genomes for metagenomic binning, comparative biology and taxonomic classification.</title>
        <authorList>
            <person name="Goeker M."/>
        </authorList>
    </citation>
    <scope>NUCLEOTIDE SEQUENCE [LARGE SCALE GENOMIC DNA]</scope>
    <source>
        <strain evidence="3 4">DSM 16380</strain>
    </source>
</reference>
<dbReference type="PANTHER" id="PTHR23028:SF53">
    <property type="entry name" value="ACYL_TRANSF_3 DOMAIN-CONTAINING PROTEIN"/>
    <property type="match status" value="1"/>
</dbReference>
<dbReference type="InterPro" id="IPR002656">
    <property type="entry name" value="Acyl_transf_3_dom"/>
</dbReference>
<evidence type="ECO:0000313" key="3">
    <source>
        <dbReference type="EMBL" id="TCP17542.1"/>
    </source>
</evidence>
<feature type="transmembrane region" description="Helical" evidence="1">
    <location>
        <begin position="68"/>
        <end position="84"/>
    </location>
</feature>
<dbReference type="GO" id="GO:0000271">
    <property type="term" value="P:polysaccharide biosynthetic process"/>
    <property type="evidence" value="ECO:0007669"/>
    <property type="project" value="TreeGrafter"/>
</dbReference>
<dbReference type="AlphaFoldDB" id="A0A4R2N975"/>
<keyword evidence="4" id="KW-1185">Reference proteome</keyword>
<gene>
    <name evidence="3" type="ORF">EV693_1054</name>
</gene>
<feature type="transmembrane region" description="Helical" evidence="1">
    <location>
        <begin position="264"/>
        <end position="283"/>
    </location>
</feature>
<evidence type="ECO:0000259" key="2">
    <source>
        <dbReference type="Pfam" id="PF01757"/>
    </source>
</evidence>
<name>A0A4R2N975_9PAST</name>
<proteinExistence type="predicted"/>
<evidence type="ECO:0000256" key="1">
    <source>
        <dbReference type="SAM" id="Phobius"/>
    </source>
</evidence>
<feature type="transmembrane region" description="Helical" evidence="1">
    <location>
        <begin position="142"/>
        <end position="162"/>
    </location>
</feature>
<dbReference type="GO" id="GO:0016020">
    <property type="term" value="C:membrane"/>
    <property type="evidence" value="ECO:0007669"/>
    <property type="project" value="TreeGrafter"/>
</dbReference>
<dbReference type="Proteomes" id="UP000295537">
    <property type="component" value="Unassembled WGS sequence"/>
</dbReference>
<feature type="transmembrane region" description="Helical" evidence="1">
    <location>
        <begin position="114"/>
        <end position="135"/>
    </location>
</feature>
<feature type="transmembrane region" description="Helical" evidence="1">
    <location>
        <begin position="174"/>
        <end position="194"/>
    </location>
</feature>
<keyword evidence="1" id="KW-0472">Membrane</keyword>
<dbReference type="Pfam" id="PF01757">
    <property type="entry name" value="Acyl_transf_3"/>
    <property type="match status" value="1"/>
</dbReference>
<dbReference type="PANTHER" id="PTHR23028">
    <property type="entry name" value="ACETYLTRANSFERASE"/>
    <property type="match status" value="1"/>
</dbReference>
<keyword evidence="1" id="KW-0812">Transmembrane</keyword>